<evidence type="ECO:0000313" key="3">
    <source>
        <dbReference type="Proteomes" id="UP001054252"/>
    </source>
</evidence>
<feature type="compositionally biased region" description="Acidic residues" evidence="1">
    <location>
        <begin position="1"/>
        <end position="20"/>
    </location>
</feature>
<feature type="region of interest" description="Disordered" evidence="1">
    <location>
        <begin position="1"/>
        <end position="95"/>
    </location>
</feature>
<organism evidence="2 3">
    <name type="scientific">Rubroshorea leprosula</name>
    <dbReference type="NCBI Taxonomy" id="152421"/>
    <lineage>
        <taxon>Eukaryota</taxon>
        <taxon>Viridiplantae</taxon>
        <taxon>Streptophyta</taxon>
        <taxon>Embryophyta</taxon>
        <taxon>Tracheophyta</taxon>
        <taxon>Spermatophyta</taxon>
        <taxon>Magnoliopsida</taxon>
        <taxon>eudicotyledons</taxon>
        <taxon>Gunneridae</taxon>
        <taxon>Pentapetalae</taxon>
        <taxon>rosids</taxon>
        <taxon>malvids</taxon>
        <taxon>Malvales</taxon>
        <taxon>Dipterocarpaceae</taxon>
        <taxon>Rubroshorea</taxon>
    </lineage>
</organism>
<reference evidence="2 3" key="1">
    <citation type="journal article" date="2021" name="Commun. Biol.">
        <title>The genome of Shorea leprosula (Dipterocarpaceae) highlights the ecological relevance of drought in aseasonal tropical rainforests.</title>
        <authorList>
            <person name="Ng K.K.S."/>
            <person name="Kobayashi M.J."/>
            <person name="Fawcett J.A."/>
            <person name="Hatakeyama M."/>
            <person name="Paape T."/>
            <person name="Ng C.H."/>
            <person name="Ang C.C."/>
            <person name="Tnah L.H."/>
            <person name="Lee C.T."/>
            <person name="Nishiyama T."/>
            <person name="Sese J."/>
            <person name="O'Brien M.J."/>
            <person name="Copetti D."/>
            <person name="Mohd Noor M.I."/>
            <person name="Ong R.C."/>
            <person name="Putra M."/>
            <person name="Sireger I.Z."/>
            <person name="Indrioko S."/>
            <person name="Kosugi Y."/>
            <person name="Izuno A."/>
            <person name="Isagi Y."/>
            <person name="Lee S.L."/>
            <person name="Shimizu K.K."/>
        </authorList>
    </citation>
    <scope>NUCLEOTIDE SEQUENCE [LARGE SCALE GENOMIC DNA]</scope>
    <source>
        <strain evidence="2">214</strain>
    </source>
</reference>
<feature type="compositionally biased region" description="Basic residues" evidence="1">
    <location>
        <begin position="83"/>
        <end position="93"/>
    </location>
</feature>
<protein>
    <submittedName>
        <fullName evidence="2">Uncharacterized protein</fullName>
    </submittedName>
</protein>
<evidence type="ECO:0000313" key="2">
    <source>
        <dbReference type="EMBL" id="GKV24083.1"/>
    </source>
</evidence>
<feature type="compositionally biased region" description="Polar residues" evidence="1">
    <location>
        <begin position="23"/>
        <end position="37"/>
    </location>
</feature>
<feature type="compositionally biased region" description="Low complexity" evidence="1">
    <location>
        <begin position="66"/>
        <end position="78"/>
    </location>
</feature>
<name>A0AAV5KHM4_9ROSI</name>
<dbReference type="AlphaFoldDB" id="A0AAV5KHM4"/>
<dbReference type="EMBL" id="BPVZ01000064">
    <property type="protein sequence ID" value="GKV24083.1"/>
    <property type="molecule type" value="Genomic_DNA"/>
</dbReference>
<proteinExistence type="predicted"/>
<accession>A0AAV5KHM4</accession>
<evidence type="ECO:0000256" key="1">
    <source>
        <dbReference type="SAM" id="MobiDB-lite"/>
    </source>
</evidence>
<gene>
    <name evidence="2" type="ORF">SLEP1_g33739</name>
</gene>
<sequence length="120" mass="13492">MAESDTELGVESDCVAEEEPPSQLASDLNGATQQLQTPEELVARAIAPIKREFLRPPPSRTTQNNASSDADSKPSQSSLVKDKKSKRQLKRERRQVPYHNHTILNAFVLVLSAKFQWFLF</sequence>
<keyword evidence="3" id="KW-1185">Reference proteome</keyword>
<comment type="caution">
    <text evidence="2">The sequence shown here is derived from an EMBL/GenBank/DDBJ whole genome shotgun (WGS) entry which is preliminary data.</text>
</comment>
<dbReference type="Proteomes" id="UP001054252">
    <property type="component" value="Unassembled WGS sequence"/>
</dbReference>